<sequence>MNYRRAELKDIPGIIMLEKKYHKNSISEEDKPDGFIGTFFSENKLKRLIEEEKSLAVACDGDKVIGFAGAVSWQFLKIWPVFYPMIDDLPNIKYKDRVLSIDNSYQYGPACIDKDYRGTEVLPNLFECSRLLMKDRYPILVTYVDQNNQRSFQAHSRKLGLDVVKQFEFHSNKLFVLCCDTSRKTPGSKGIQ</sequence>
<comment type="caution">
    <text evidence="1">The sequence shown here is derived from an EMBL/GenBank/DDBJ whole genome shotgun (WGS) entry which is preliminary data.</text>
</comment>
<organism evidence="1 2">
    <name type="scientific">Sedimentibacter saalensis</name>
    <dbReference type="NCBI Taxonomy" id="130788"/>
    <lineage>
        <taxon>Bacteria</taxon>
        <taxon>Bacillati</taxon>
        <taxon>Bacillota</taxon>
        <taxon>Tissierellia</taxon>
        <taxon>Sedimentibacter</taxon>
    </lineage>
</organism>
<dbReference type="Gene3D" id="3.40.630.30">
    <property type="match status" value="1"/>
</dbReference>
<dbReference type="InterPro" id="IPR016181">
    <property type="entry name" value="Acyl_CoA_acyltransferase"/>
</dbReference>
<proteinExistence type="predicted"/>
<dbReference type="OrthoDB" id="4228396at2"/>
<evidence type="ECO:0008006" key="3">
    <source>
        <dbReference type="Google" id="ProtNLM"/>
    </source>
</evidence>
<accession>A0A562JB34</accession>
<evidence type="ECO:0000313" key="1">
    <source>
        <dbReference type="EMBL" id="TWH80436.1"/>
    </source>
</evidence>
<dbReference type="RefSeq" id="WP_145082311.1">
    <property type="nucleotide sequence ID" value="NZ_DAMBUX010000003.1"/>
</dbReference>
<dbReference type="Proteomes" id="UP000315343">
    <property type="component" value="Unassembled WGS sequence"/>
</dbReference>
<keyword evidence="2" id="KW-1185">Reference proteome</keyword>
<reference evidence="1 2" key="1">
    <citation type="submission" date="2019-07" db="EMBL/GenBank/DDBJ databases">
        <title>Genomic Encyclopedia of Type Strains, Phase I: the one thousand microbial genomes (KMG-I) project.</title>
        <authorList>
            <person name="Kyrpides N."/>
        </authorList>
    </citation>
    <scope>NUCLEOTIDE SEQUENCE [LARGE SCALE GENOMIC DNA]</scope>
    <source>
        <strain evidence="1 2">DSM 13558</strain>
    </source>
</reference>
<gene>
    <name evidence="1" type="ORF">LY60_01698</name>
</gene>
<dbReference type="SUPFAM" id="SSF55729">
    <property type="entry name" value="Acyl-CoA N-acyltransferases (Nat)"/>
    <property type="match status" value="1"/>
</dbReference>
<dbReference type="EMBL" id="VLKH01000004">
    <property type="protein sequence ID" value="TWH80436.1"/>
    <property type="molecule type" value="Genomic_DNA"/>
</dbReference>
<evidence type="ECO:0000313" key="2">
    <source>
        <dbReference type="Proteomes" id="UP000315343"/>
    </source>
</evidence>
<name>A0A562JB34_9FIRM</name>
<protein>
    <recommendedName>
        <fullName evidence="3">N-acetyltransferase domain-containing protein</fullName>
    </recommendedName>
</protein>
<dbReference type="AlphaFoldDB" id="A0A562JB34"/>